<accession>A0ABP0E165</accession>
<evidence type="ECO:0000256" key="8">
    <source>
        <dbReference type="ARBA" id="ARBA00038158"/>
    </source>
</evidence>
<reference evidence="11 12" key="1">
    <citation type="submission" date="2024-01" db="EMBL/GenBank/DDBJ databases">
        <authorList>
            <person name="Allen C."/>
            <person name="Tagirdzhanova G."/>
        </authorList>
    </citation>
    <scope>NUCLEOTIDE SEQUENCE [LARGE SCALE GENOMIC DNA]</scope>
    <source>
        <strain evidence="11 12">CBS 119000</strain>
    </source>
</reference>
<evidence type="ECO:0000256" key="1">
    <source>
        <dbReference type="ARBA" id="ARBA00004123"/>
    </source>
</evidence>
<keyword evidence="4" id="KW-0949">S-adenosyl-L-methionine</keyword>
<dbReference type="Proteomes" id="UP001642502">
    <property type="component" value="Unassembled WGS sequence"/>
</dbReference>
<dbReference type="InterPro" id="IPR029063">
    <property type="entry name" value="SAM-dependent_MTases_sf"/>
</dbReference>
<evidence type="ECO:0000256" key="6">
    <source>
        <dbReference type="ARBA" id="ARBA00023163"/>
    </source>
</evidence>
<evidence type="ECO:0000256" key="2">
    <source>
        <dbReference type="ARBA" id="ARBA00022603"/>
    </source>
</evidence>
<evidence type="ECO:0000313" key="11">
    <source>
        <dbReference type="EMBL" id="CAK7274313.1"/>
    </source>
</evidence>
<feature type="region of interest" description="Disordered" evidence="10">
    <location>
        <begin position="21"/>
        <end position="50"/>
    </location>
</feature>
<feature type="compositionally biased region" description="Polar residues" evidence="10">
    <location>
        <begin position="26"/>
        <end position="39"/>
    </location>
</feature>
<dbReference type="Gene3D" id="3.40.50.150">
    <property type="entry name" value="Vaccinia Virus protein VP39"/>
    <property type="match status" value="1"/>
</dbReference>
<keyword evidence="2" id="KW-0489">Methyltransferase</keyword>
<dbReference type="PANTHER" id="PTHR43591:SF30">
    <property type="entry name" value="PROTEIN-METHIONINE METHYLTRANSFERASE LAEA"/>
    <property type="match status" value="1"/>
</dbReference>
<comment type="catalytic activity">
    <reaction evidence="9">
        <text>L-methionyl-[protein] + S-adenosyl-L-methionine = S-methyl-L-methionyl-[protein] + S-adenosyl-L-homocysteine</text>
        <dbReference type="Rhea" id="RHEA:60560"/>
        <dbReference type="Rhea" id="RHEA-COMP:12313"/>
        <dbReference type="Rhea" id="RHEA-COMP:15592"/>
        <dbReference type="ChEBI" id="CHEBI:16044"/>
        <dbReference type="ChEBI" id="CHEBI:57856"/>
        <dbReference type="ChEBI" id="CHEBI:59789"/>
        <dbReference type="ChEBI" id="CHEBI:142742"/>
    </reaction>
    <physiologicalReaction direction="left-to-right" evidence="9">
        <dbReference type="Rhea" id="RHEA:60561"/>
    </physiologicalReaction>
</comment>
<dbReference type="Pfam" id="PF13489">
    <property type="entry name" value="Methyltransf_23"/>
    <property type="match status" value="1"/>
</dbReference>
<keyword evidence="5" id="KW-0805">Transcription regulation</keyword>
<sequence length="366" mass="40179">MSFPPPNPHARIKSLGSCIPLAGEATSGSRHGSGSIQGTPSGGRSKIPTNTASSLTAEEHGRHFLVNSHQYLFPWDLVEARRMDLFHKAVSLLRGQGTPSNGLHSAPLRPDQHLRILDLGTGTGLWVVEMADHYAGRSEVWGVDLAPFQPHLIPSNAKFQRLDIETQWQLGTASWDLIHIRCLNGAVRSWPSLYATVCSHLIPGVGHIEHLEIDWIPLKGAGPHLVEWSRTLLDCMDRAGRPLRVNSDTTTKALKDAGFGSVQVSRFHVPLSAKRDVKDAPRPTTPRALITQLTGTEIGHVAENEALRDNKDGAKVWFPSVFAQWLEGLTLKPMLLAGYSLEAVYHLLASVRQELEDPSIQAECTM</sequence>
<dbReference type="PANTHER" id="PTHR43591">
    <property type="entry name" value="METHYLTRANSFERASE"/>
    <property type="match status" value="1"/>
</dbReference>
<evidence type="ECO:0008006" key="13">
    <source>
        <dbReference type="Google" id="ProtNLM"/>
    </source>
</evidence>
<protein>
    <recommendedName>
        <fullName evidence="13">Methyltransferase domain-containing protein</fullName>
    </recommendedName>
</protein>
<dbReference type="CDD" id="cd02440">
    <property type="entry name" value="AdoMet_MTases"/>
    <property type="match status" value="1"/>
</dbReference>
<proteinExistence type="inferred from homology"/>
<evidence type="ECO:0000256" key="5">
    <source>
        <dbReference type="ARBA" id="ARBA00023015"/>
    </source>
</evidence>
<keyword evidence="6" id="KW-0804">Transcription</keyword>
<evidence type="ECO:0000256" key="7">
    <source>
        <dbReference type="ARBA" id="ARBA00023242"/>
    </source>
</evidence>
<evidence type="ECO:0000313" key="12">
    <source>
        <dbReference type="Proteomes" id="UP001642502"/>
    </source>
</evidence>
<evidence type="ECO:0000256" key="3">
    <source>
        <dbReference type="ARBA" id="ARBA00022679"/>
    </source>
</evidence>
<dbReference type="SUPFAM" id="SSF53335">
    <property type="entry name" value="S-adenosyl-L-methionine-dependent methyltransferases"/>
    <property type="match status" value="1"/>
</dbReference>
<organism evidence="11 12">
    <name type="scientific">Sporothrix epigloea</name>
    <dbReference type="NCBI Taxonomy" id="1892477"/>
    <lineage>
        <taxon>Eukaryota</taxon>
        <taxon>Fungi</taxon>
        <taxon>Dikarya</taxon>
        <taxon>Ascomycota</taxon>
        <taxon>Pezizomycotina</taxon>
        <taxon>Sordariomycetes</taxon>
        <taxon>Sordariomycetidae</taxon>
        <taxon>Ophiostomatales</taxon>
        <taxon>Ophiostomataceae</taxon>
        <taxon>Sporothrix</taxon>
    </lineage>
</organism>
<dbReference type="EMBL" id="CAWUON010000138">
    <property type="protein sequence ID" value="CAK7274313.1"/>
    <property type="molecule type" value="Genomic_DNA"/>
</dbReference>
<name>A0ABP0E165_9PEZI</name>
<comment type="subcellular location">
    <subcellularLocation>
        <location evidence="1">Nucleus</location>
    </subcellularLocation>
</comment>
<gene>
    <name evidence="11" type="ORF">SEPCBS119000_006104</name>
</gene>
<comment type="caution">
    <text evidence="11">The sequence shown here is derived from an EMBL/GenBank/DDBJ whole genome shotgun (WGS) entry which is preliminary data.</text>
</comment>
<evidence type="ECO:0000256" key="9">
    <source>
        <dbReference type="ARBA" id="ARBA00047870"/>
    </source>
</evidence>
<keyword evidence="12" id="KW-1185">Reference proteome</keyword>
<keyword evidence="3" id="KW-0808">Transferase</keyword>
<keyword evidence="7" id="KW-0539">Nucleus</keyword>
<evidence type="ECO:0000256" key="10">
    <source>
        <dbReference type="SAM" id="MobiDB-lite"/>
    </source>
</evidence>
<evidence type="ECO:0000256" key="4">
    <source>
        <dbReference type="ARBA" id="ARBA00022691"/>
    </source>
</evidence>
<comment type="similarity">
    <text evidence="8">Belongs to the methyltransferase superfamily. LaeA methyltransferase family.</text>
</comment>